<dbReference type="OrthoDB" id="304368at2"/>
<protein>
    <submittedName>
        <fullName evidence="1">Uncharacterized protein</fullName>
    </submittedName>
</protein>
<organism evidence="1 2">
    <name type="scientific">Thalassoglobus neptunius</name>
    <dbReference type="NCBI Taxonomy" id="1938619"/>
    <lineage>
        <taxon>Bacteria</taxon>
        <taxon>Pseudomonadati</taxon>
        <taxon>Planctomycetota</taxon>
        <taxon>Planctomycetia</taxon>
        <taxon>Planctomycetales</taxon>
        <taxon>Planctomycetaceae</taxon>
        <taxon>Thalassoglobus</taxon>
    </lineage>
</organism>
<sequence>MAWGSATFNGSSSKLTFHPGKSYLDQIAELGTAPFIFIVFKPTGVAGLQGLVSELSAPASGIRRAVLRMDDNTIDGNHGFTSVSEFSNSVGTVSAGSWNLASRWHAMLPSSTKIWIGVNGNTYHNGSNYQTTLSNGGIEIGLDNIVGSVDNFFAGDVCAVGFATNNTFTDHADVWNSGDIVNLETFPGLEHLILFDDSTGPVDVLGGAELTATDLTYKTDATIPSSVAAYTATEVPHLGFAVHETEFSHGETEDSGNVPVGSVVSVPIEIVNTGSVTLNVSGFSVSGDLVFDYSDSFSPFSLLNGESRKIRVRLGASSVGEKSGSVTVASDDDDNANSVLNLEWTVDAVSPVAEPTLTKGAGGTPPAEGERTSYYPEGSWLLSPFAQVAEVGEEFFFGIIAAQEGGIRGIRYWWNGNTVVVNTLTVRNGLLGFWAKIVPGAVSGNEQIYATILAADPYAQEKVVPFPLYVTFLDGSSDVVHVGRPDMEAGLGTEASPFLSLDDARNALSLTNGGRVIFHEGNVEIPYGPATKVNSGVWSFEMASGEDRENVNYIFTGTASTHIRLRVHRLIVQGLYLPTNQVSWINNDGNEANAVFTTWKNNLINNPEGRLTLLGNHQNTKSVGSSHTREFTREATQENEFRDTFQGTQGYYSISDSCELLNRDISTSPYIVNLRGRRIDYGLLREQVNALSISYSGGATPTVSKTQVNASNNGRLILEENGTPVFQIKLRDSLANVVDTDPGDSEAPDPDGIGDSDAHTMAQVAALINAQPGWSATVHADYLALDESTRQLDGTYLNNGASPGAFTGVSVPVTLKVWSDNHADFIQSFDTGANPVPRFFFDCRHDQNPADLAATLGENQSDVQGLIMSSSNGTRDGGAYFISIVNAASSNVSQLSGTFENWRISHCTWAGTQGVSLRTDRTGSNEFIPTNFVIDNSAFQYLDNWEEDFDGELYLRNSTQVDNDWSGSGWGLTQSESVAEWSLDAEGRPQIGSTLGSKTLAGFTEWSLWPDGTEFSSDGSEAIGSAPIPSAETIDGTWVLFIPENLRRSFLTSSGDLRASLVTTSYSGGDPAGPEDLKASIVDSNGNLKPGLLLAGVLKPSVQPPA</sequence>
<dbReference type="EMBL" id="SIHI01000010">
    <property type="protein sequence ID" value="TWT51830.1"/>
    <property type="molecule type" value="Genomic_DNA"/>
</dbReference>
<evidence type="ECO:0000313" key="2">
    <source>
        <dbReference type="Proteomes" id="UP000317243"/>
    </source>
</evidence>
<evidence type="ECO:0000313" key="1">
    <source>
        <dbReference type="EMBL" id="TWT51830.1"/>
    </source>
</evidence>
<dbReference type="Gene3D" id="2.60.40.10">
    <property type="entry name" value="Immunoglobulins"/>
    <property type="match status" value="1"/>
</dbReference>
<keyword evidence="2" id="KW-1185">Reference proteome</keyword>
<reference evidence="1 2" key="1">
    <citation type="submission" date="2019-02" db="EMBL/GenBank/DDBJ databases">
        <title>Deep-cultivation of Planctomycetes and their phenomic and genomic characterization uncovers novel biology.</title>
        <authorList>
            <person name="Wiegand S."/>
            <person name="Jogler M."/>
            <person name="Boedeker C."/>
            <person name="Pinto D."/>
            <person name="Vollmers J."/>
            <person name="Rivas-Marin E."/>
            <person name="Kohn T."/>
            <person name="Peeters S.H."/>
            <person name="Heuer A."/>
            <person name="Rast P."/>
            <person name="Oberbeckmann S."/>
            <person name="Bunk B."/>
            <person name="Jeske O."/>
            <person name="Meyerdierks A."/>
            <person name="Storesund J.E."/>
            <person name="Kallscheuer N."/>
            <person name="Luecker S."/>
            <person name="Lage O.M."/>
            <person name="Pohl T."/>
            <person name="Merkel B.J."/>
            <person name="Hornburger P."/>
            <person name="Mueller R.-W."/>
            <person name="Bruemmer F."/>
            <person name="Labrenz M."/>
            <person name="Spormann A.M."/>
            <person name="Op Den Camp H."/>
            <person name="Overmann J."/>
            <person name="Amann R."/>
            <person name="Jetten M.S.M."/>
            <person name="Mascher T."/>
            <person name="Medema M.H."/>
            <person name="Devos D.P."/>
            <person name="Kaster A.-K."/>
            <person name="Ovreas L."/>
            <person name="Rohde M."/>
            <person name="Galperin M.Y."/>
            <person name="Jogler C."/>
        </authorList>
    </citation>
    <scope>NUCLEOTIDE SEQUENCE [LARGE SCALE GENOMIC DNA]</scope>
    <source>
        <strain evidence="1 2">KOR42</strain>
    </source>
</reference>
<accession>A0A5C5WMJ1</accession>
<dbReference type="NCBIfam" id="NF012200">
    <property type="entry name" value="choice_anch_D"/>
    <property type="match status" value="1"/>
</dbReference>
<dbReference type="AlphaFoldDB" id="A0A5C5WMJ1"/>
<dbReference type="Proteomes" id="UP000317243">
    <property type="component" value="Unassembled WGS sequence"/>
</dbReference>
<gene>
    <name evidence="1" type="ORF">KOR42_33030</name>
</gene>
<dbReference type="RefSeq" id="WP_146510772.1">
    <property type="nucleotide sequence ID" value="NZ_SIHI01000010.1"/>
</dbReference>
<comment type="caution">
    <text evidence="1">The sequence shown here is derived from an EMBL/GenBank/DDBJ whole genome shotgun (WGS) entry which is preliminary data.</text>
</comment>
<proteinExistence type="predicted"/>
<name>A0A5C5WMJ1_9PLAN</name>
<dbReference type="InterPro" id="IPR013783">
    <property type="entry name" value="Ig-like_fold"/>
</dbReference>